<dbReference type="Gene3D" id="3.40.30.10">
    <property type="entry name" value="Glutaredoxin"/>
    <property type="match status" value="1"/>
</dbReference>
<evidence type="ECO:0000259" key="1">
    <source>
        <dbReference type="PROSITE" id="PS50404"/>
    </source>
</evidence>
<gene>
    <name evidence="2" type="ORF">Rifp1Sym_bs00110</name>
</gene>
<dbReference type="PROSITE" id="PS50404">
    <property type="entry name" value="GST_NTER"/>
    <property type="match status" value="1"/>
</dbReference>
<dbReference type="Gene3D" id="1.20.1050.10">
    <property type="match status" value="1"/>
</dbReference>
<reference evidence="2" key="1">
    <citation type="journal article" date="2011" name="ISME J.">
        <title>The endosymbionts of the deep-sea tubeworms Riftia pachyptila and Tevnia jerichonana share an identical physiology as revealed by proteogenomic analyses.</title>
        <authorList>
            <person name="Gardebrecht A."/>
            <person name="Markert S."/>
            <person name="Felbeck H."/>
            <person name="Thuermer A."/>
            <person name="Albrecht D."/>
            <person name="Wollherr A."/>
            <person name="Kabisch J."/>
            <person name="Lehmann R."/>
            <person name="Daniel R."/>
            <person name="Liesegang H."/>
            <person name="Hecker M."/>
            <person name="Sievert S.M."/>
            <person name="Schweder T."/>
        </authorList>
    </citation>
    <scope>NUCLEOTIDE SEQUENCE [LARGE SCALE GENOMIC DNA]</scope>
</reference>
<dbReference type="PANTHER" id="PTHR43968">
    <property type="match status" value="1"/>
</dbReference>
<dbReference type="InterPro" id="IPR040079">
    <property type="entry name" value="Glutathione_S-Trfase"/>
</dbReference>
<dbReference type="GO" id="GO:0005737">
    <property type="term" value="C:cytoplasm"/>
    <property type="evidence" value="ECO:0007669"/>
    <property type="project" value="TreeGrafter"/>
</dbReference>
<dbReference type="InterPro" id="IPR050983">
    <property type="entry name" value="GST_Omega/HSP26"/>
</dbReference>
<dbReference type="InterPro" id="IPR036282">
    <property type="entry name" value="Glutathione-S-Trfase_C_sf"/>
</dbReference>
<accession>G2DDX1</accession>
<dbReference type="AlphaFoldDB" id="G2DDX1"/>
<sequence>MLKRAKVAGGAMVLRLISFVLCPFAQRVVITLKEKGVDFSLEHIDLAVPPDWFAQLSPLGKVPLLEVDETLLFESSVIIDYLDQVHAPKMQPEGPLERAQHKAWIEYGSGLLLDQASVLHAKDETDYQKKLEAFQQSLSRLSDPVAERLFGQSERFLLIDVAYAPLFMRIALMAEWRPEWRELVPPLLQPWQRRLLDRPSVAQSVVGDFALRYREFFLAKGSWVMGQIKA</sequence>
<comment type="caution">
    <text evidence="2">The sequence shown here is derived from an EMBL/GenBank/DDBJ whole genome shotgun (WGS) entry which is preliminary data.</text>
</comment>
<dbReference type="InterPro" id="IPR004045">
    <property type="entry name" value="Glutathione_S-Trfase_N"/>
</dbReference>
<dbReference type="SUPFAM" id="SSF47616">
    <property type="entry name" value="GST C-terminal domain-like"/>
    <property type="match status" value="1"/>
</dbReference>
<proteinExistence type="predicted"/>
<dbReference type="GO" id="GO:0016740">
    <property type="term" value="F:transferase activity"/>
    <property type="evidence" value="ECO:0007669"/>
    <property type="project" value="UniProtKB-KW"/>
</dbReference>
<dbReference type="Pfam" id="PF13417">
    <property type="entry name" value="GST_N_3"/>
    <property type="match status" value="1"/>
</dbReference>
<dbReference type="SFLD" id="SFLDS00019">
    <property type="entry name" value="Glutathione_Transferase_(cytos"/>
    <property type="match status" value="1"/>
</dbReference>
<dbReference type="CDD" id="cd00570">
    <property type="entry name" value="GST_N_family"/>
    <property type="match status" value="1"/>
</dbReference>
<evidence type="ECO:0000313" key="3">
    <source>
        <dbReference type="Proteomes" id="UP000004491"/>
    </source>
</evidence>
<dbReference type="PANTHER" id="PTHR43968:SF6">
    <property type="entry name" value="GLUTATHIONE S-TRANSFERASE OMEGA"/>
    <property type="match status" value="1"/>
</dbReference>
<organism evidence="2 3">
    <name type="scientific">endosymbiont of Riftia pachyptila</name>
    <name type="common">vent Ph05</name>
    <dbReference type="NCBI Taxonomy" id="1048808"/>
    <lineage>
        <taxon>Bacteria</taxon>
        <taxon>Pseudomonadati</taxon>
        <taxon>Pseudomonadota</taxon>
        <taxon>Gammaproteobacteria</taxon>
        <taxon>sulfur-oxidizing symbionts</taxon>
    </lineage>
</organism>
<feature type="domain" description="GST N-terminal" evidence="1">
    <location>
        <begin position="12"/>
        <end position="90"/>
    </location>
</feature>
<dbReference type="EMBL" id="AFOC01000046">
    <property type="protein sequence ID" value="EGV51179.1"/>
    <property type="molecule type" value="Genomic_DNA"/>
</dbReference>
<keyword evidence="2" id="KW-0808">Transferase</keyword>
<dbReference type="SFLD" id="SFLDG00358">
    <property type="entry name" value="Main_(cytGST)"/>
    <property type="match status" value="1"/>
</dbReference>
<evidence type="ECO:0000313" key="2">
    <source>
        <dbReference type="EMBL" id="EGV51179.1"/>
    </source>
</evidence>
<name>G2DDX1_9GAMM</name>
<dbReference type="Proteomes" id="UP000004491">
    <property type="component" value="Unassembled WGS sequence"/>
</dbReference>
<keyword evidence="3" id="KW-1185">Reference proteome</keyword>
<dbReference type="SUPFAM" id="SSF52833">
    <property type="entry name" value="Thioredoxin-like"/>
    <property type="match status" value="1"/>
</dbReference>
<protein>
    <submittedName>
        <fullName evidence="2">Glutathione S-transferase family protein</fullName>
    </submittedName>
</protein>
<dbReference type="InterPro" id="IPR036249">
    <property type="entry name" value="Thioredoxin-like_sf"/>
</dbReference>